<gene>
    <name evidence="2" type="ORF">CLG94_09950</name>
</gene>
<protein>
    <recommendedName>
        <fullName evidence="4">Lipoprotein</fullName>
    </recommendedName>
</protein>
<keyword evidence="1" id="KW-0732">Signal</keyword>
<dbReference type="PROSITE" id="PS51257">
    <property type="entry name" value="PROKAR_LIPOPROTEIN"/>
    <property type="match status" value="1"/>
</dbReference>
<reference evidence="2 3" key="1">
    <citation type="submission" date="2017-09" db="EMBL/GenBank/DDBJ databases">
        <title>Bloom of a denitrifying methanotroph, Candidatus Methylomirabilis limnetica, in a deep stratified lake.</title>
        <authorList>
            <person name="Graf J.S."/>
            <person name="Marchant H.K."/>
            <person name="Tienken D."/>
            <person name="Hach P.F."/>
            <person name="Brand A."/>
            <person name="Schubert C.J."/>
            <person name="Kuypers M.M."/>
            <person name="Milucka J."/>
        </authorList>
    </citation>
    <scope>NUCLEOTIDE SEQUENCE [LARGE SCALE GENOMIC DNA]</scope>
    <source>
        <strain evidence="2 3">Zug</strain>
    </source>
</reference>
<evidence type="ECO:0008006" key="4">
    <source>
        <dbReference type="Google" id="ProtNLM"/>
    </source>
</evidence>
<dbReference type="EMBL" id="NVQC01000024">
    <property type="protein sequence ID" value="PTL35382.1"/>
    <property type="molecule type" value="Genomic_DNA"/>
</dbReference>
<dbReference type="RefSeq" id="WP_107563157.1">
    <property type="nucleotide sequence ID" value="NZ_NVQC01000024.1"/>
</dbReference>
<accession>A0A2T4TW96</accession>
<comment type="caution">
    <text evidence="2">The sequence shown here is derived from an EMBL/GenBank/DDBJ whole genome shotgun (WGS) entry which is preliminary data.</text>
</comment>
<feature type="chain" id="PRO_5015778473" description="Lipoprotein" evidence="1">
    <location>
        <begin position="21"/>
        <end position="185"/>
    </location>
</feature>
<dbReference type="Proteomes" id="UP000241436">
    <property type="component" value="Unassembled WGS sequence"/>
</dbReference>
<evidence type="ECO:0000313" key="2">
    <source>
        <dbReference type="EMBL" id="PTL35382.1"/>
    </source>
</evidence>
<dbReference type="AlphaFoldDB" id="A0A2T4TW96"/>
<feature type="signal peptide" evidence="1">
    <location>
        <begin position="1"/>
        <end position="20"/>
    </location>
</feature>
<reference evidence="3" key="2">
    <citation type="journal article" date="2018" name="Environ. Microbiol.">
        <title>Bloom of a denitrifying methanotroph, 'Candidatus Methylomirabilis limnetica', in a deep stratified lake.</title>
        <authorList>
            <person name="Graf J.S."/>
            <person name="Mayr M.J."/>
            <person name="Marchant H.K."/>
            <person name="Tienken D."/>
            <person name="Hach P.F."/>
            <person name="Brand A."/>
            <person name="Schubert C.J."/>
            <person name="Kuypers M.M."/>
            <person name="Milucka J."/>
        </authorList>
    </citation>
    <scope>NUCLEOTIDE SEQUENCE [LARGE SCALE GENOMIC DNA]</scope>
    <source>
        <strain evidence="3">Zug</strain>
    </source>
</reference>
<name>A0A2T4TW96_9BACT</name>
<proteinExistence type="predicted"/>
<evidence type="ECO:0000256" key="1">
    <source>
        <dbReference type="SAM" id="SignalP"/>
    </source>
</evidence>
<organism evidence="2 3">
    <name type="scientific">Candidatus Methylomirabilis limnetica</name>
    <dbReference type="NCBI Taxonomy" id="2033718"/>
    <lineage>
        <taxon>Bacteria</taxon>
        <taxon>Candidatus Methylomirabilota</taxon>
        <taxon>Candidatus Methylomirabilia</taxon>
        <taxon>Candidatus Methylomirabilales</taxon>
        <taxon>Candidatus Methylomirabilaceae</taxon>
        <taxon>Candidatus Methylomirabilis</taxon>
    </lineage>
</organism>
<evidence type="ECO:0000313" key="3">
    <source>
        <dbReference type="Proteomes" id="UP000241436"/>
    </source>
</evidence>
<keyword evidence="3" id="KW-1185">Reference proteome</keyword>
<sequence>MKRAIAFVALAVALSGCASLAIRPCDSVGTRDSKYAARFFLGIITLGISESGIQHEQLLEASEGWRFCPPPVAWQGPPPAMGTPRTSGMLVNATKWTINVYLDVDPDIAGIPPLLTIRPGESRQLALIAGPHQIVARTIAETAAGAAPVGRYERRIQIDPRDRSFRLQLSEEDFKQILFSPAEGR</sequence>